<dbReference type="CDD" id="cd09871">
    <property type="entry name" value="PIN_MtVapC28-VapC30-like"/>
    <property type="match status" value="1"/>
</dbReference>
<proteinExistence type="predicted"/>
<dbReference type="AlphaFoldDB" id="A0A451AT31"/>
<name>A0A451AT31_9GAMM</name>
<gene>
    <name evidence="1" type="ORF">BECKUNK1418G_GA0071005_10115</name>
    <name evidence="2" type="ORF">BECKUNK1418H_GA0071006_10125</name>
</gene>
<dbReference type="EMBL" id="CAADFZ010000011">
    <property type="protein sequence ID" value="VFK60328.1"/>
    <property type="molecule type" value="Genomic_DNA"/>
</dbReference>
<accession>A0A451AT31</accession>
<evidence type="ECO:0000313" key="1">
    <source>
        <dbReference type="EMBL" id="VFK60328.1"/>
    </source>
</evidence>
<dbReference type="EMBL" id="CAADGD010000012">
    <property type="protein sequence ID" value="VFK69208.1"/>
    <property type="molecule type" value="Genomic_DNA"/>
</dbReference>
<sequence>MEVLADNGCYTFSPVPEPVCLEKVPLTEGNRQHKKGKDIGKARELAKRFKALTPDAMTSTDASRIYDEWTSKMIIDASALLAILLREKEEEIFCLSLKMIVTR</sequence>
<evidence type="ECO:0008006" key="3">
    <source>
        <dbReference type="Google" id="ProtNLM"/>
    </source>
</evidence>
<protein>
    <recommendedName>
        <fullName evidence="3">PIN domain-containing protein</fullName>
    </recommendedName>
</protein>
<reference evidence="2" key="1">
    <citation type="submission" date="2019-02" db="EMBL/GenBank/DDBJ databases">
        <authorList>
            <person name="Gruber-Vodicka R. H."/>
            <person name="Seah K. B. B."/>
        </authorList>
    </citation>
    <scope>NUCLEOTIDE SEQUENCE</scope>
    <source>
        <strain evidence="2">BECK_BY19</strain>
        <strain evidence="1">BECK_BY8</strain>
    </source>
</reference>
<evidence type="ECO:0000313" key="2">
    <source>
        <dbReference type="EMBL" id="VFK69208.1"/>
    </source>
</evidence>
<organism evidence="2">
    <name type="scientific">Candidatus Kentrum sp. UNK</name>
    <dbReference type="NCBI Taxonomy" id="2126344"/>
    <lineage>
        <taxon>Bacteria</taxon>
        <taxon>Pseudomonadati</taxon>
        <taxon>Pseudomonadota</taxon>
        <taxon>Gammaproteobacteria</taxon>
        <taxon>Candidatus Kentrum</taxon>
    </lineage>
</organism>